<accession>F0YR63</accession>
<evidence type="ECO:0000313" key="3">
    <source>
        <dbReference type="Proteomes" id="UP000002729"/>
    </source>
</evidence>
<dbReference type="KEGG" id="aaf:AURANDRAFT_68922"/>
<dbReference type="Proteomes" id="UP000002729">
    <property type="component" value="Unassembled WGS sequence"/>
</dbReference>
<proteinExistence type="predicted"/>
<dbReference type="GeneID" id="20227118"/>
<protein>
    <submittedName>
        <fullName evidence="2">Uncharacterized protein</fullName>
    </submittedName>
</protein>
<dbReference type="InParanoid" id="F0YR63"/>
<organism evidence="3">
    <name type="scientific">Aureococcus anophagefferens</name>
    <name type="common">Harmful bloom alga</name>
    <dbReference type="NCBI Taxonomy" id="44056"/>
    <lineage>
        <taxon>Eukaryota</taxon>
        <taxon>Sar</taxon>
        <taxon>Stramenopiles</taxon>
        <taxon>Ochrophyta</taxon>
        <taxon>Pelagophyceae</taxon>
        <taxon>Pelagomonadales</taxon>
        <taxon>Pelagomonadaceae</taxon>
        <taxon>Aureococcus</taxon>
    </lineage>
</organism>
<keyword evidence="3" id="KW-1185">Reference proteome</keyword>
<feature type="signal peptide" evidence="1">
    <location>
        <begin position="1"/>
        <end position="16"/>
    </location>
</feature>
<dbReference type="RefSeq" id="XP_009042906.1">
    <property type="nucleotide sequence ID" value="XM_009044658.1"/>
</dbReference>
<evidence type="ECO:0000313" key="2">
    <source>
        <dbReference type="EMBL" id="EGB02396.1"/>
    </source>
</evidence>
<keyword evidence="1" id="KW-0732">Signal</keyword>
<feature type="non-terminal residue" evidence="2">
    <location>
        <position position="181"/>
    </location>
</feature>
<name>F0YR63_AURAN</name>
<dbReference type="EMBL" id="GL833562">
    <property type="protein sequence ID" value="EGB02396.1"/>
    <property type="molecule type" value="Genomic_DNA"/>
</dbReference>
<evidence type="ECO:0000256" key="1">
    <source>
        <dbReference type="SAM" id="SignalP"/>
    </source>
</evidence>
<feature type="chain" id="PRO_5003261238" evidence="1">
    <location>
        <begin position="17"/>
        <end position="181"/>
    </location>
</feature>
<gene>
    <name evidence="2" type="ORF">AURANDRAFT_68922</name>
</gene>
<reference evidence="2 3" key="1">
    <citation type="journal article" date="2011" name="Proc. Natl. Acad. Sci. U.S.A.">
        <title>Niche of harmful alga Aureococcus anophagefferens revealed through ecogenomics.</title>
        <authorList>
            <person name="Gobler C.J."/>
            <person name="Berry D.L."/>
            <person name="Dyhrman S.T."/>
            <person name="Wilhelm S.W."/>
            <person name="Salamov A."/>
            <person name="Lobanov A.V."/>
            <person name="Zhang Y."/>
            <person name="Collier J.L."/>
            <person name="Wurch L.L."/>
            <person name="Kustka A.B."/>
            <person name="Dill B.D."/>
            <person name="Shah M."/>
            <person name="VerBerkmoes N.C."/>
            <person name="Kuo A."/>
            <person name="Terry A."/>
            <person name="Pangilinan J."/>
            <person name="Lindquist E.A."/>
            <person name="Lucas S."/>
            <person name="Paulsen I.T."/>
            <person name="Hattenrath-Lehmann T.K."/>
            <person name="Talmage S.C."/>
            <person name="Walker E.A."/>
            <person name="Koch F."/>
            <person name="Burson A.M."/>
            <person name="Marcoval M.A."/>
            <person name="Tang Y.Z."/>
            <person name="Lecleir G.R."/>
            <person name="Coyne K.J."/>
            <person name="Berg G.M."/>
            <person name="Bertrand E.M."/>
            <person name="Saito M.A."/>
            <person name="Gladyshev V.N."/>
            <person name="Grigoriev I.V."/>
        </authorList>
    </citation>
    <scope>NUCLEOTIDE SEQUENCE [LARGE SCALE GENOMIC DNA]</scope>
    <source>
        <strain evidence="3">CCMP 1984</strain>
    </source>
</reference>
<dbReference type="AlphaFoldDB" id="F0YR63"/>
<sequence length="181" mass="19882">MRALWWLLGTVAAAIPKIPKQVVQYGRFRTASTLQYQSLCAIMHLVHGADGAVACHHLARVDARGVPLTAPGAARGDRHTYRPQPLPRLAAGEVAAAYKTHFRFDERNDRDVWVFATTNGTDDTGPLAALGYDVKLVQSTAELFDRGAAEFAARLAALFGLGDGALRQLHDYARYWDILRP</sequence>